<feature type="compositionally biased region" description="Basic and acidic residues" evidence="1">
    <location>
        <begin position="284"/>
        <end position="293"/>
    </location>
</feature>
<feature type="region of interest" description="Disordered" evidence="1">
    <location>
        <begin position="441"/>
        <end position="478"/>
    </location>
</feature>
<feature type="compositionally biased region" description="Basic residues" evidence="1">
    <location>
        <begin position="306"/>
        <end position="322"/>
    </location>
</feature>
<dbReference type="GeneID" id="105222793"/>
<feature type="compositionally biased region" description="Polar residues" evidence="1">
    <location>
        <begin position="469"/>
        <end position="478"/>
    </location>
</feature>
<keyword evidence="2" id="KW-0472">Membrane</keyword>
<feature type="region of interest" description="Disordered" evidence="1">
    <location>
        <begin position="517"/>
        <end position="554"/>
    </location>
</feature>
<keyword evidence="3" id="KW-1185">Reference proteome</keyword>
<keyword evidence="2" id="KW-0812">Transmembrane</keyword>
<feature type="region of interest" description="Disordered" evidence="1">
    <location>
        <begin position="284"/>
        <end position="322"/>
    </location>
</feature>
<evidence type="ECO:0000256" key="1">
    <source>
        <dbReference type="SAM" id="MobiDB-lite"/>
    </source>
</evidence>
<keyword evidence="2" id="KW-1133">Transmembrane helix</keyword>
<sequence>MNLPDGKQLVRESSGKLEEPLCSKRKMGLHAKLAWIALFFCLGLIALAHCIPVEVIYTGEGCDCPSKLDFSVNVPRVAKPKKCHTPYEYGYKVEVPRQTKAKVSYSIDFSVEEPRPPKPTKPSKLNLYAKVDRVAINKGDCEDSYAASSAPSTCRCGQCGISKPSYRYVFNDMATPSLPCKCRRPNCKCNLSRAQSTPFSPNAIFMGKPFSDLMSTPMLLANGGGEGDDGYVNNGSGGAEVGAVNIRRKRDLHRTLFGSRKATKERPSRFVKLYHKNLAETPRRLFDFEERSNRQQRRQQQQSTQKKPKRKAKKPRYTHPRSRLVKRDIKGEYELLEKEREQMDLTLPEIIQFMPETLQPDFKRGQCYFGCGTQHSHQTKSTQNNPSTNIRTDSNPNSSTEYSTLSHEINTDQPDVTITYTDTNTSKGDNMAINMDMDSNVETDAESTQPKQSEKETTVQDSLLKETNDSTAENSIGSSYKKRNAANYYSGRSTSTSESAYPECEMCLSALQKKRAYRAHSPTTPPISTNPNYKPPQQSYPKTVNSAAPQHSKPMYKLPTTAQHYINDYLGRNYLENNGELHGKTTIISVPDPLDHNATPLRYAGDLETPPQTYASQSYGAPPSNHAQNYPVQHITDQELDKIITDIIYRHPEFIDATKHYGGALVDPEPWQEQETLSFFKKLIDGRLSLWFDQEDTSSPHQHSTSYNSNMHDYAIPQLHDLLPPLLPISTNY</sequence>
<feature type="compositionally biased region" description="Polar residues" evidence="1">
    <location>
        <begin position="535"/>
        <end position="549"/>
    </location>
</feature>
<protein>
    <submittedName>
        <fullName evidence="4">Uncharacterized protein LOC105222793</fullName>
    </submittedName>
</protein>
<dbReference type="RefSeq" id="XP_011198569.2">
    <property type="nucleotide sequence ID" value="XM_011200267.4"/>
</dbReference>
<gene>
    <name evidence="4" type="primary">LOC105222793</name>
</gene>
<name>A0A6I9UU47_BACDO</name>
<reference evidence="4" key="1">
    <citation type="submission" date="2025-08" db="UniProtKB">
        <authorList>
            <consortium name="RefSeq"/>
        </authorList>
    </citation>
    <scope>IDENTIFICATION</scope>
    <source>
        <tissue evidence="4">Adult</tissue>
    </source>
</reference>
<dbReference type="Proteomes" id="UP001652620">
    <property type="component" value="Chromosome 4"/>
</dbReference>
<accession>A0A6I9UU47</accession>
<organism evidence="3 4">
    <name type="scientific">Bactrocera dorsalis</name>
    <name type="common">Oriental fruit fly</name>
    <name type="synonym">Dacus dorsalis</name>
    <dbReference type="NCBI Taxonomy" id="27457"/>
    <lineage>
        <taxon>Eukaryota</taxon>
        <taxon>Metazoa</taxon>
        <taxon>Ecdysozoa</taxon>
        <taxon>Arthropoda</taxon>
        <taxon>Hexapoda</taxon>
        <taxon>Insecta</taxon>
        <taxon>Pterygota</taxon>
        <taxon>Neoptera</taxon>
        <taxon>Endopterygota</taxon>
        <taxon>Diptera</taxon>
        <taxon>Brachycera</taxon>
        <taxon>Muscomorpha</taxon>
        <taxon>Tephritoidea</taxon>
        <taxon>Tephritidae</taxon>
        <taxon>Bactrocera</taxon>
        <taxon>Bactrocera</taxon>
    </lineage>
</organism>
<evidence type="ECO:0000256" key="2">
    <source>
        <dbReference type="SAM" id="Phobius"/>
    </source>
</evidence>
<feature type="region of interest" description="Disordered" evidence="1">
    <location>
        <begin position="374"/>
        <end position="403"/>
    </location>
</feature>
<evidence type="ECO:0000313" key="4">
    <source>
        <dbReference type="RefSeq" id="XP_011198569.2"/>
    </source>
</evidence>
<feature type="transmembrane region" description="Helical" evidence="2">
    <location>
        <begin position="33"/>
        <end position="57"/>
    </location>
</feature>
<dbReference type="OrthoDB" id="7789734at2759"/>
<feature type="compositionally biased region" description="Basic and acidic residues" evidence="1">
    <location>
        <begin position="452"/>
        <end position="468"/>
    </location>
</feature>
<proteinExistence type="predicted"/>
<evidence type="ECO:0000313" key="3">
    <source>
        <dbReference type="Proteomes" id="UP001652620"/>
    </source>
</evidence>